<dbReference type="SUPFAM" id="SSF52172">
    <property type="entry name" value="CheY-like"/>
    <property type="match status" value="1"/>
</dbReference>
<sequence length="487" mass="53029">MTDPVFSKDMQDLVATLVRQRAPVIVTFGELGEVMDTSGDLAYYADCKDTLVEMLSDLLVGWQEPVGSIVEVQMPSGRHADIRIVPEGVMRHMVLFDAAGEALELREVLQASHELALRERRRRVSLERQYGLSGDRLGVREAGDMERHRLEVVETLSWDFQARLDEIRGHAQVLDDGVAKPSAQAHAISCIKRASMHLQALAWACHSSLQGSCTHDAIGWEPLDVKHLVKELESQFGEGPQLQRVCFEVDYRLGSIELASIEHAAVYQILVGLITGVLDATRGTLSIRVFLEHDQLVADVLVDRGAGKEDCGLRDLPKDLRYPATHQLVSALGGRLVCSREPESGVRLELPLSSGSPAGSGDENHWPPLSTTILVAIDDSRLRKRVLSQLSCLGLNARTCGELEEVEDAAAAAGVEMIILGGEFAGATGIGLSYRLHAAGVKRRMLLLRPVAGLGASAWVFDGRRTIISPDADADVLRAAIEGALRI</sequence>
<dbReference type="Proteomes" id="UP000267049">
    <property type="component" value="Unassembled WGS sequence"/>
</dbReference>
<organism evidence="1 2">
    <name type="scientific">Montanilutibacter psychrotolerans</name>
    <dbReference type="NCBI Taxonomy" id="1327343"/>
    <lineage>
        <taxon>Bacteria</taxon>
        <taxon>Pseudomonadati</taxon>
        <taxon>Pseudomonadota</taxon>
        <taxon>Gammaproteobacteria</taxon>
        <taxon>Lysobacterales</taxon>
        <taxon>Lysobacteraceae</taxon>
        <taxon>Montanilutibacter</taxon>
    </lineage>
</organism>
<name>A0A3M8T274_9GAMM</name>
<dbReference type="OrthoDB" id="6058004at2"/>
<proteinExistence type="predicted"/>
<keyword evidence="2" id="KW-1185">Reference proteome</keyword>
<dbReference type="InterPro" id="IPR011006">
    <property type="entry name" value="CheY-like_superfamily"/>
</dbReference>
<comment type="caution">
    <text evidence="1">The sequence shown here is derived from an EMBL/GenBank/DDBJ whole genome shotgun (WGS) entry which is preliminary data.</text>
</comment>
<reference evidence="1 2" key="1">
    <citation type="submission" date="2018-11" db="EMBL/GenBank/DDBJ databases">
        <title>Lysobacter cryohumiis sp. nov., isolated from soil in the Tianshan Mountains, Xinjiang, China.</title>
        <authorList>
            <person name="Luo Y."/>
            <person name="Sheng H."/>
        </authorList>
    </citation>
    <scope>NUCLEOTIDE SEQUENCE [LARGE SCALE GENOMIC DNA]</scope>
    <source>
        <strain evidence="1 2">ZS60</strain>
    </source>
</reference>
<protein>
    <submittedName>
        <fullName evidence="1">Sensor histidine kinase</fullName>
    </submittedName>
</protein>
<keyword evidence="1" id="KW-0808">Transferase</keyword>
<dbReference type="GO" id="GO:0016301">
    <property type="term" value="F:kinase activity"/>
    <property type="evidence" value="ECO:0007669"/>
    <property type="project" value="UniProtKB-KW"/>
</dbReference>
<dbReference type="RefSeq" id="WP_123087016.1">
    <property type="nucleotide sequence ID" value="NZ_RIBS01000002.1"/>
</dbReference>
<gene>
    <name evidence="1" type="ORF">EER27_05520</name>
</gene>
<evidence type="ECO:0000313" key="2">
    <source>
        <dbReference type="Proteomes" id="UP000267049"/>
    </source>
</evidence>
<keyword evidence="1" id="KW-0418">Kinase</keyword>
<accession>A0A3M8T274</accession>
<dbReference type="EMBL" id="RIBS01000002">
    <property type="protein sequence ID" value="RNF85230.1"/>
    <property type="molecule type" value="Genomic_DNA"/>
</dbReference>
<dbReference type="AlphaFoldDB" id="A0A3M8T274"/>
<evidence type="ECO:0000313" key="1">
    <source>
        <dbReference type="EMBL" id="RNF85230.1"/>
    </source>
</evidence>